<dbReference type="SUPFAM" id="SSF52096">
    <property type="entry name" value="ClpP/crotonase"/>
    <property type="match status" value="1"/>
</dbReference>
<evidence type="ECO:0000256" key="1">
    <source>
        <dbReference type="ARBA" id="ARBA00004236"/>
    </source>
</evidence>
<evidence type="ECO:0000256" key="10">
    <source>
        <dbReference type="SAM" id="MobiDB-lite"/>
    </source>
</evidence>
<comment type="subcellular location">
    <subcellularLocation>
        <location evidence="1">Cell membrane</location>
    </subcellularLocation>
</comment>
<evidence type="ECO:0000313" key="13">
    <source>
        <dbReference type="Proteomes" id="UP000029558"/>
    </source>
</evidence>
<dbReference type="Gene3D" id="6.20.330.10">
    <property type="match status" value="1"/>
</dbReference>
<dbReference type="InterPro" id="IPR013703">
    <property type="entry name" value="Peptidase_S49_N_proteobac"/>
</dbReference>
<keyword evidence="9 11" id="KW-0472">Membrane</keyword>
<dbReference type="EC" id="3.4.21.-" evidence="12"/>
<keyword evidence="7" id="KW-0720">Serine protease</keyword>
<dbReference type="GO" id="GO:0004252">
    <property type="term" value="F:serine-type endopeptidase activity"/>
    <property type="evidence" value="ECO:0007669"/>
    <property type="project" value="InterPro"/>
</dbReference>
<dbReference type="EMBL" id="CP012508">
    <property type="protein sequence ID" value="ALB22261.1"/>
    <property type="molecule type" value="Genomic_DNA"/>
</dbReference>
<dbReference type="NCBIfam" id="NF008745">
    <property type="entry name" value="PRK11778.1"/>
    <property type="match status" value="1"/>
</dbReference>
<dbReference type="Pfam" id="PF08496">
    <property type="entry name" value="Peptidase_S49_N"/>
    <property type="match status" value="1"/>
</dbReference>
<evidence type="ECO:0000256" key="11">
    <source>
        <dbReference type="SAM" id="Phobius"/>
    </source>
</evidence>
<dbReference type="GO" id="GO:0005886">
    <property type="term" value="C:plasma membrane"/>
    <property type="evidence" value="ECO:0007669"/>
    <property type="project" value="UniProtKB-SubCell"/>
</dbReference>
<dbReference type="AlphaFoldDB" id="A0A1L6TAH8"/>
<keyword evidence="8 11" id="KW-1133">Transmembrane helix</keyword>
<dbReference type="OrthoDB" id="5614232at2"/>
<dbReference type="Pfam" id="PF01343">
    <property type="entry name" value="Peptidase_S49"/>
    <property type="match status" value="1"/>
</dbReference>
<evidence type="ECO:0000256" key="4">
    <source>
        <dbReference type="ARBA" id="ARBA00022670"/>
    </source>
</evidence>
<dbReference type="RefSeq" id="WP_027243145.1">
    <property type="nucleotide sequence ID" value="NZ_CP012508.1"/>
</dbReference>
<dbReference type="PANTHER" id="PTHR42987:SF4">
    <property type="entry name" value="PROTEASE SOHB-RELATED"/>
    <property type="match status" value="1"/>
</dbReference>
<feature type="compositionally biased region" description="Basic and acidic residues" evidence="10">
    <location>
        <begin position="77"/>
        <end position="88"/>
    </location>
</feature>
<evidence type="ECO:0000256" key="2">
    <source>
        <dbReference type="ARBA" id="ARBA00008683"/>
    </source>
</evidence>
<dbReference type="Proteomes" id="UP000029558">
    <property type="component" value="Chromosome"/>
</dbReference>
<sequence>MITQLLADYGLFLIKTATLVAAILIVFSGLLALAMKNRLAKQKGSLEVEKLNDHYDDLKETIEIEVLDKKELKALEKERRKEEKQERKDKKKNKSKETETDDEDAASAARIFVLDFDGDIEASAVHALREEVDALLTFINEKDEVVVRLESPGGMVSPYGLAASQLARFRSKGVKLTIAVDQVAASGGYLMACVADRVIAAPFAVLGSIGVVFQMPNFHRVLKKHDVEYEQLTAGDYKRTLTMFGKNTKEGREKLQEELEDIHYLFKNFVGEYRPQLDIDKVATGEHWFGQRALELNLVDELITSDDYLLSRADEHDIYSVNYMEKQTLADRLGIMARALLGKLATAGVKR</sequence>
<feature type="region of interest" description="Disordered" evidence="10">
    <location>
        <begin position="77"/>
        <end position="102"/>
    </location>
</feature>
<protein>
    <submittedName>
        <fullName evidence="12">Peptidase</fullName>
        <ecNumber evidence="12">3.4.21.-</ecNumber>
    </submittedName>
</protein>
<feature type="transmembrane region" description="Helical" evidence="11">
    <location>
        <begin position="12"/>
        <end position="33"/>
    </location>
</feature>
<keyword evidence="4" id="KW-0645">Protease</keyword>
<name>A0A1L6TAH8_PISSA</name>
<keyword evidence="6 12" id="KW-0378">Hydrolase</keyword>
<proteinExistence type="inferred from homology"/>
<keyword evidence="5 11" id="KW-0812">Transmembrane</keyword>
<dbReference type="InterPro" id="IPR002142">
    <property type="entry name" value="Peptidase_S49"/>
</dbReference>
<dbReference type="PANTHER" id="PTHR42987">
    <property type="entry name" value="PEPTIDASE S49"/>
    <property type="match status" value="1"/>
</dbReference>
<dbReference type="GO" id="GO:0006508">
    <property type="term" value="P:proteolysis"/>
    <property type="evidence" value="ECO:0007669"/>
    <property type="project" value="UniProtKB-KW"/>
</dbReference>
<organism evidence="12 13">
    <name type="scientific">Piscirickettsia salmonis</name>
    <dbReference type="NCBI Taxonomy" id="1238"/>
    <lineage>
        <taxon>Bacteria</taxon>
        <taxon>Pseudomonadati</taxon>
        <taxon>Pseudomonadota</taxon>
        <taxon>Gammaproteobacteria</taxon>
        <taxon>Thiotrichales</taxon>
        <taxon>Piscirickettsiaceae</taxon>
        <taxon>Piscirickettsia</taxon>
    </lineage>
</organism>
<evidence type="ECO:0000256" key="6">
    <source>
        <dbReference type="ARBA" id="ARBA00022801"/>
    </source>
</evidence>
<evidence type="ECO:0000313" key="12">
    <source>
        <dbReference type="EMBL" id="ALB22261.1"/>
    </source>
</evidence>
<evidence type="ECO:0000256" key="3">
    <source>
        <dbReference type="ARBA" id="ARBA00022475"/>
    </source>
</evidence>
<dbReference type="Gene3D" id="3.90.226.10">
    <property type="entry name" value="2-enoyl-CoA Hydratase, Chain A, domain 1"/>
    <property type="match status" value="1"/>
</dbReference>
<evidence type="ECO:0000256" key="7">
    <source>
        <dbReference type="ARBA" id="ARBA00022825"/>
    </source>
</evidence>
<evidence type="ECO:0000256" key="8">
    <source>
        <dbReference type="ARBA" id="ARBA00022989"/>
    </source>
</evidence>
<evidence type="ECO:0000256" key="9">
    <source>
        <dbReference type="ARBA" id="ARBA00023136"/>
    </source>
</evidence>
<keyword evidence="3" id="KW-1003">Cell membrane</keyword>
<dbReference type="CDD" id="cd07023">
    <property type="entry name" value="S49_Sppa_N_C"/>
    <property type="match status" value="1"/>
</dbReference>
<comment type="similarity">
    <text evidence="2">Belongs to the peptidase S49 family.</text>
</comment>
<dbReference type="InterPro" id="IPR047272">
    <property type="entry name" value="S49_SppA_C"/>
</dbReference>
<accession>A0A1L6TAH8</accession>
<reference evidence="12 13" key="1">
    <citation type="journal article" date="2014" name="Genome Announc.">
        <title>Comparative Genome Analysis of Two Isolates of the Fish Pathogen Piscirickettsia salmonis from Different Hosts Reveals Major Differences in Virulence-Associated Secretion Systems.</title>
        <authorList>
            <person name="Bohle H."/>
            <person name="Henriquez P."/>
            <person name="Grothusen H."/>
            <person name="Navas E."/>
            <person name="Sandoval A."/>
            <person name="Bustamante F."/>
            <person name="Bustos P."/>
            <person name="Mancilla M."/>
        </authorList>
    </citation>
    <scope>NUCLEOTIDE SEQUENCE [LARGE SCALE GENOMIC DNA]</scope>
    <source>
        <strain evidence="13">B1-32597</strain>
    </source>
</reference>
<evidence type="ECO:0000256" key="5">
    <source>
        <dbReference type="ARBA" id="ARBA00022692"/>
    </source>
</evidence>
<gene>
    <name evidence="12" type="ORF">KU39_1078</name>
</gene>
<dbReference type="InterPro" id="IPR029045">
    <property type="entry name" value="ClpP/crotonase-like_dom_sf"/>
</dbReference>